<organism evidence="2 3">
    <name type="scientific">Novosphingobium taihuense</name>
    <dbReference type="NCBI Taxonomy" id="260085"/>
    <lineage>
        <taxon>Bacteria</taxon>
        <taxon>Pseudomonadati</taxon>
        <taxon>Pseudomonadota</taxon>
        <taxon>Alphaproteobacteria</taxon>
        <taxon>Sphingomonadales</taxon>
        <taxon>Sphingomonadaceae</taxon>
        <taxon>Novosphingobium</taxon>
    </lineage>
</organism>
<dbReference type="Proteomes" id="UP000538566">
    <property type="component" value="Unassembled WGS sequence"/>
</dbReference>
<evidence type="ECO:0000256" key="1">
    <source>
        <dbReference type="SAM" id="SignalP"/>
    </source>
</evidence>
<name>A0A7W7AA95_9SPHN</name>
<comment type="caution">
    <text evidence="2">The sequence shown here is derived from an EMBL/GenBank/DDBJ whole genome shotgun (WGS) entry which is preliminary data.</text>
</comment>
<sequence length="296" mass="33500">MSSEFGRRFGRAVAAVACLAFLTAARTAVVPLPETVIPKESEHPLREPFTVRKGDVVLRGEILETEIVTVDAPISVAIAKFTDNVAAGTRLEPVLASQRTERLTGTDGRMYCGENQRTRSKFGEYMIGNWFSKYDTEVRFCFVDGDGDRRLDRVFLSGAKDKAEQGAIPIEPVPYTVRMMQPDDTHGEFELRVEKFKPETNQMTMRLYLRRNGQDASYSYVFTVDALGGHQTYPEFKTNPRKKPYPVVFSDILGAEVEVMSVDAAQGTAQVKVNRPIRMQMFKPISITYQYIFIYY</sequence>
<feature type="signal peptide" evidence="1">
    <location>
        <begin position="1"/>
        <end position="28"/>
    </location>
</feature>
<protein>
    <submittedName>
        <fullName evidence="2">Uncharacterized protein</fullName>
    </submittedName>
</protein>
<dbReference type="OrthoDB" id="7593987at2"/>
<evidence type="ECO:0000313" key="3">
    <source>
        <dbReference type="Proteomes" id="UP000538566"/>
    </source>
</evidence>
<feature type="chain" id="PRO_5031087901" evidence="1">
    <location>
        <begin position="29"/>
        <end position="296"/>
    </location>
</feature>
<evidence type="ECO:0000313" key="2">
    <source>
        <dbReference type="EMBL" id="MBB4612522.1"/>
    </source>
</evidence>
<keyword evidence="1" id="KW-0732">Signal</keyword>
<dbReference type="RefSeq" id="WP_144901445.1">
    <property type="nucleotide sequence ID" value="NZ_JACHOA010000001.1"/>
</dbReference>
<proteinExistence type="predicted"/>
<keyword evidence="3" id="KW-1185">Reference proteome</keyword>
<reference evidence="2 3" key="1">
    <citation type="submission" date="2020-08" db="EMBL/GenBank/DDBJ databases">
        <title>Genomic Encyclopedia of Type Strains, Phase IV (KMG-IV): sequencing the most valuable type-strain genomes for metagenomic binning, comparative biology and taxonomic classification.</title>
        <authorList>
            <person name="Goeker M."/>
        </authorList>
    </citation>
    <scope>NUCLEOTIDE SEQUENCE [LARGE SCALE GENOMIC DNA]</scope>
    <source>
        <strain evidence="2 3">DSM 17507</strain>
    </source>
</reference>
<gene>
    <name evidence="2" type="ORF">GGR37_000768</name>
</gene>
<accession>A0A7W7AA95</accession>
<dbReference type="EMBL" id="JACHOA010000001">
    <property type="protein sequence ID" value="MBB4612522.1"/>
    <property type="molecule type" value="Genomic_DNA"/>
</dbReference>
<dbReference type="AlphaFoldDB" id="A0A7W7AA95"/>